<dbReference type="PRINTS" id="PR00111">
    <property type="entry name" value="ABHYDROLASE"/>
</dbReference>
<comment type="caution">
    <text evidence="3">The sequence shown here is derived from an EMBL/GenBank/DDBJ whole genome shotgun (WGS) entry which is preliminary data.</text>
</comment>
<protein>
    <submittedName>
        <fullName evidence="3">Acetoin dehydrogenase dihydrolipoyllysine-residue acetyltransferase subunit</fullName>
        <ecNumber evidence="3">2.3.1.12</ecNumber>
    </submittedName>
</protein>
<gene>
    <name evidence="3" type="ORF">ACFQ16_13480</name>
</gene>
<organism evidence="3 4">
    <name type="scientific">Saccharopolyspora rosea</name>
    <dbReference type="NCBI Taxonomy" id="524884"/>
    <lineage>
        <taxon>Bacteria</taxon>
        <taxon>Bacillati</taxon>
        <taxon>Actinomycetota</taxon>
        <taxon>Actinomycetes</taxon>
        <taxon>Pseudonocardiales</taxon>
        <taxon>Pseudonocardiaceae</taxon>
        <taxon>Saccharopolyspora</taxon>
    </lineage>
</organism>
<name>A0ABW3FQE1_9PSEU</name>
<accession>A0ABW3FQE1</accession>
<reference evidence="4" key="1">
    <citation type="journal article" date="2019" name="Int. J. Syst. Evol. Microbiol.">
        <title>The Global Catalogue of Microorganisms (GCM) 10K type strain sequencing project: providing services to taxonomists for standard genome sequencing and annotation.</title>
        <authorList>
            <consortium name="The Broad Institute Genomics Platform"/>
            <consortium name="The Broad Institute Genome Sequencing Center for Infectious Disease"/>
            <person name="Wu L."/>
            <person name="Ma J."/>
        </authorList>
    </citation>
    <scope>NUCLEOTIDE SEQUENCE [LARGE SCALE GENOMIC DNA]</scope>
    <source>
        <strain evidence="4">CCUG 56401</strain>
    </source>
</reference>
<dbReference type="EMBL" id="JBHTIW010000008">
    <property type="protein sequence ID" value="MFD0920761.1"/>
    <property type="molecule type" value="Genomic_DNA"/>
</dbReference>
<dbReference type="InterPro" id="IPR000089">
    <property type="entry name" value="Biotin_lipoyl"/>
</dbReference>
<evidence type="ECO:0000313" key="3">
    <source>
        <dbReference type="EMBL" id="MFD0920761.1"/>
    </source>
</evidence>
<dbReference type="PANTHER" id="PTHR46438:SF11">
    <property type="entry name" value="LIPASE-RELATED"/>
    <property type="match status" value="1"/>
</dbReference>
<evidence type="ECO:0000313" key="4">
    <source>
        <dbReference type="Proteomes" id="UP001597018"/>
    </source>
</evidence>
<keyword evidence="3" id="KW-0808">Transferase</keyword>
<keyword evidence="1" id="KW-0450">Lipoyl</keyword>
<dbReference type="InterPro" id="IPR011053">
    <property type="entry name" value="Single_hybrid_motif"/>
</dbReference>
<dbReference type="GO" id="GO:0004742">
    <property type="term" value="F:dihydrolipoyllysine-residue acetyltransferase activity"/>
    <property type="evidence" value="ECO:0007669"/>
    <property type="project" value="UniProtKB-EC"/>
</dbReference>
<dbReference type="PANTHER" id="PTHR46438">
    <property type="entry name" value="ALPHA/BETA-HYDROLASES SUPERFAMILY PROTEIN"/>
    <property type="match status" value="1"/>
</dbReference>
<dbReference type="Gene3D" id="2.40.50.100">
    <property type="match status" value="1"/>
</dbReference>
<dbReference type="Proteomes" id="UP001597018">
    <property type="component" value="Unassembled WGS sequence"/>
</dbReference>
<dbReference type="PROSITE" id="PS00189">
    <property type="entry name" value="LIPOYL"/>
    <property type="match status" value="1"/>
</dbReference>
<evidence type="ECO:0000256" key="1">
    <source>
        <dbReference type="ARBA" id="ARBA00022823"/>
    </source>
</evidence>
<dbReference type="EC" id="2.3.1.12" evidence="3"/>
<dbReference type="InterPro" id="IPR003016">
    <property type="entry name" value="2-oxoA_DH_lipoyl-BS"/>
</dbReference>
<dbReference type="SUPFAM" id="SSF51230">
    <property type="entry name" value="Single hybrid motif"/>
    <property type="match status" value="1"/>
</dbReference>
<proteinExistence type="predicted"/>
<keyword evidence="4" id="KW-1185">Reference proteome</keyword>
<dbReference type="PROSITE" id="PS50968">
    <property type="entry name" value="BIOTINYL_LIPOYL"/>
    <property type="match status" value="1"/>
</dbReference>
<dbReference type="SUPFAM" id="SSF53474">
    <property type="entry name" value="alpha/beta-Hydrolases"/>
    <property type="match status" value="1"/>
</dbReference>
<dbReference type="Pfam" id="PF12697">
    <property type="entry name" value="Abhydrolase_6"/>
    <property type="match status" value="1"/>
</dbReference>
<dbReference type="CDD" id="cd06849">
    <property type="entry name" value="lipoyl_domain"/>
    <property type="match status" value="1"/>
</dbReference>
<sequence length="368" mass="38507">MSEGVRSVVMPKWGLSMAQGKITEWLVSEGDRVDPGTEVAEVETDKISGVLESAEQGVVRALVAEVGQDVPVGAPVVIVAGEEVSDEEVARAVEQAREQVASGEPVAEAGPVLSAAEVDGRRVAYASMGSGEQTVVLVHGYGGDKNSWLFAQEPLAGSAVVHAVDLPGHGESSKDVGDGSLPTLAGAVLGVVERVGAQRVHLVGHSLGGAVVAAAAAADPARVASVTLVAPAGFSPEVDAAFLREFAEATSRRELKPVVAKLFADPEQVTRRLVDDLVKYLRLDGVREALRTLQGTLLDGDRQALDTPAVLESCPVPVTVLWGAQDRILPPPQRPVSGVDQWEVAEGVGHMLHMERPQLVREAVAARL</sequence>
<dbReference type="Gene3D" id="3.40.50.1820">
    <property type="entry name" value="alpha/beta hydrolase"/>
    <property type="match status" value="1"/>
</dbReference>
<dbReference type="InterPro" id="IPR029058">
    <property type="entry name" value="AB_hydrolase_fold"/>
</dbReference>
<feature type="domain" description="Lipoyl-binding" evidence="2">
    <location>
        <begin position="5"/>
        <end position="80"/>
    </location>
</feature>
<dbReference type="NCBIfam" id="NF011457">
    <property type="entry name" value="PRK14875.1"/>
    <property type="match status" value="1"/>
</dbReference>
<evidence type="ECO:0000259" key="2">
    <source>
        <dbReference type="PROSITE" id="PS50968"/>
    </source>
</evidence>
<dbReference type="Pfam" id="PF00364">
    <property type="entry name" value="Biotin_lipoyl"/>
    <property type="match status" value="1"/>
</dbReference>
<dbReference type="RefSeq" id="WP_263253910.1">
    <property type="nucleotide sequence ID" value="NZ_BAABLT010000006.1"/>
</dbReference>
<dbReference type="InterPro" id="IPR000073">
    <property type="entry name" value="AB_hydrolase_1"/>
</dbReference>
<keyword evidence="3" id="KW-0012">Acyltransferase</keyword>